<dbReference type="PANTHER" id="PTHR31751">
    <property type="entry name" value="SI:CH211-108C17.2-RELATED-RELATED"/>
    <property type="match status" value="1"/>
</dbReference>
<dbReference type="AlphaFoldDB" id="A0A9J6G7M7"/>
<feature type="region of interest" description="Disordered" evidence="1">
    <location>
        <begin position="105"/>
        <end position="146"/>
    </location>
</feature>
<accession>A0A9J6G7M7</accession>
<gene>
    <name evidence="2" type="ORF">HPB48_021271</name>
</gene>
<evidence type="ECO:0000313" key="2">
    <source>
        <dbReference type="EMBL" id="KAH9374398.1"/>
    </source>
</evidence>
<proteinExistence type="predicted"/>
<dbReference type="VEuPathDB" id="VectorBase:HLOH_045597"/>
<comment type="caution">
    <text evidence="2">The sequence shown here is derived from an EMBL/GenBank/DDBJ whole genome shotgun (WGS) entry which is preliminary data.</text>
</comment>
<feature type="compositionally biased region" description="Polar residues" evidence="1">
    <location>
        <begin position="113"/>
        <end position="128"/>
    </location>
</feature>
<evidence type="ECO:0000313" key="3">
    <source>
        <dbReference type="Proteomes" id="UP000821853"/>
    </source>
</evidence>
<dbReference type="OrthoDB" id="5988200at2759"/>
<name>A0A9J6G7M7_HAELO</name>
<evidence type="ECO:0000256" key="1">
    <source>
        <dbReference type="SAM" id="MobiDB-lite"/>
    </source>
</evidence>
<dbReference type="OMA" id="WACLVEL"/>
<reference evidence="2 3" key="1">
    <citation type="journal article" date="2020" name="Cell">
        <title>Large-Scale Comparative Analyses of Tick Genomes Elucidate Their Genetic Diversity and Vector Capacities.</title>
        <authorList>
            <consortium name="Tick Genome and Microbiome Consortium (TIGMIC)"/>
            <person name="Jia N."/>
            <person name="Wang J."/>
            <person name="Shi W."/>
            <person name="Du L."/>
            <person name="Sun Y."/>
            <person name="Zhan W."/>
            <person name="Jiang J.F."/>
            <person name="Wang Q."/>
            <person name="Zhang B."/>
            <person name="Ji P."/>
            <person name="Bell-Sakyi L."/>
            <person name="Cui X.M."/>
            <person name="Yuan T.T."/>
            <person name="Jiang B.G."/>
            <person name="Yang W.F."/>
            <person name="Lam T.T."/>
            <person name="Chang Q.C."/>
            <person name="Ding S.J."/>
            <person name="Wang X.J."/>
            <person name="Zhu J.G."/>
            <person name="Ruan X.D."/>
            <person name="Zhao L."/>
            <person name="Wei J.T."/>
            <person name="Ye R.Z."/>
            <person name="Que T.C."/>
            <person name="Du C.H."/>
            <person name="Zhou Y.H."/>
            <person name="Cheng J.X."/>
            <person name="Dai P.F."/>
            <person name="Guo W.B."/>
            <person name="Han X.H."/>
            <person name="Huang E.J."/>
            <person name="Li L.F."/>
            <person name="Wei W."/>
            <person name="Gao Y.C."/>
            <person name="Liu J.Z."/>
            <person name="Shao H.Z."/>
            <person name="Wang X."/>
            <person name="Wang C.C."/>
            <person name="Yang T.C."/>
            <person name="Huo Q.B."/>
            <person name="Li W."/>
            <person name="Chen H.Y."/>
            <person name="Chen S.E."/>
            <person name="Zhou L.G."/>
            <person name="Ni X.B."/>
            <person name="Tian J.H."/>
            <person name="Sheng Y."/>
            <person name="Liu T."/>
            <person name="Pan Y.S."/>
            <person name="Xia L.Y."/>
            <person name="Li J."/>
            <person name="Zhao F."/>
            <person name="Cao W.C."/>
        </authorList>
    </citation>
    <scope>NUCLEOTIDE SEQUENCE [LARGE SCALE GENOMIC DNA]</scope>
    <source>
        <strain evidence="2">HaeL-2018</strain>
    </source>
</reference>
<dbReference type="EMBL" id="JABSTR010000006">
    <property type="protein sequence ID" value="KAH9374398.1"/>
    <property type="molecule type" value="Genomic_DNA"/>
</dbReference>
<keyword evidence="3" id="KW-1185">Reference proteome</keyword>
<dbReference type="PANTHER" id="PTHR31751:SF42">
    <property type="entry name" value="PROTEIN CBG10204"/>
    <property type="match status" value="1"/>
</dbReference>
<dbReference type="Proteomes" id="UP000821853">
    <property type="component" value="Chromosome 4"/>
</dbReference>
<organism evidence="2 3">
    <name type="scientific">Haemaphysalis longicornis</name>
    <name type="common">Bush tick</name>
    <dbReference type="NCBI Taxonomy" id="44386"/>
    <lineage>
        <taxon>Eukaryota</taxon>
        <taxon>Metazoa</taxon>
        <taxon>Ecdysozoa</taxon>
        <taxon>Arthropoda</taxon>
        <taxon>Chelicerata</taxon>
        <taxon>Arachnida</taxon>
        <taxon>Acari</taxon>
        <taxon>Parasitiformes</taxon>
        <taxon>Ixodida</taxon>
        <taxon>Ixodoidea</taxon>
        <taxon>Ixodidae</taxon>
        <taxon>Haemaphysalinae</taxon>
        <taxon>Haemaphysalis</taxon>
    </lineage>
</organism>
<sequence length="339" mass="36856">MVTESNSPYQTAAIHVFEQTNGSGAGDASAWSKCECRCNRPCPATQANTTLRLLVSAKTQTDAPVVEAVPGEAEPDFERARTPRVAAVVAVTPLPASVRPARCSSPRLVDEATQGTRGQEMSGDNTLASEGDEMSQTDEPTYDPSDFSLDADFPLGATFSSSHQLQELHVHAERNFLVFERCLEKLLVHWRACCESCTFCRKCTHKFTVTGTQLEVMGLCSLAHSTTWESQTSVGGNPAGNLLLASRIFFAGCLAAPVLRLLASMNMQIFTETTYYNYQLIDDLAGTEVELAGDGRCDSPCFSATYMTYSVLATEVGRIILSEQIRVGEVGPPHTHRKR</sequence>
<protein>
    <submittedName>
        <fullName evidence="2">Uncharacterized protein</fullName>
    </submittedName>
</protein>